<organism evidence="10 11">
    <name type="scientific">Hymenobacter qilianensis</name>
    <dbReference type="NCBI Taxonomy" id="1385715"/>
    <lineage>
        <taxon>Bacteria</taxon>
        <taxon>Pseudomonadati</taxon>
        <taxon>Bacteroidota</taxon>
        <taxon>Cytophagia</taxon>
        <taxon>Cytophagales</taxon>
        <taxon>Hymenobacteraceae</taxon>
        <taxon>Hymenobacter</taxon>
    </lineage>
</organism>
<keyword evidence="4 8" id="KW-0813">Transport</keyword>
<evidence type="ECO:0000256" key="5">
    <source>
        <dbReference type="ARBA" id="ARBA00022490"/>
    </source>
</evidence>
<dbReference type="Gene3D" id="1.20.58.220">
    <property type="entry name" value="Phosphate transport system protein phou homolog 2, domain 2"/>
    <property type="match status" value="1"/>
</dbReference>
<dbReference type="InterPro" id="IPR038078">
    <property type="entry name" value="PhoU-like_sf"/>
</dbReference>
<evidence type="ECO:0000256" key="8">
    <source>
        <dbReference type="PIRNR" id="PIRNR003107"/>
    </source>
</evidence>
<keyword evidence="11" id="KW-1185">Reference proteome</keyword>
<feature type="domain" description="PhoU" evidence="9">
    <location>
        <begin position="124"/>
        <end position="209"/>
    </location>
</feature>
<dbReference type="GO" id="GO:0030643">
    <property type="term" value="P:intracellular phosphate ion homeostasis"/>
    <property type="evidence" value="ECO:0007669"/>
    <property type="project" value="InterPro"/>
</dbReference>
<evidence type="ECO:0000256" key="1">
    <source>
        <dbReference type="ARBA" id="ARBA00004496"/>
    </source>
</evidence>
<evidence type="ECO:0000256" key="3">
    <source>
        <dbReference type="ARBA" id="ARBA00011738"/>
    </source>
</evidence>
<dbReference type="NCBIfam" id="TIGR02135">
    <property type="entry name" value="phoU_full"/>
    <property type="match status" value="1"/>
</dbReference>
<dbReference type="Proteomes" id="UP000516093">
    <property type="component" value="Chromosome"/>
</dbReference>
<dbReference type="FunFam" id="1.20.58.220:FF:000004">
    <property type="entry name" value="Phosphate-specific transport system accessory protein PhoU"/>
    <property type="match status" value="1"/>
</dbReference>
<dbReference type="InterPro" id="IPR026022">
    <property type="entry name" value="PhoU_dom"/>
</dbReference>
<dbReference type="EMBL" id="CP060784">
    <property type="protein sequence ID" value="QNP51538.1"/>
    <property type="molecule type" value="Genomic_DNA"/>
</dbReference>
<comment type="similarity">
    <text evidence="2 8">Belongs to the PhoU family.</text>
</comment>
<dbReference type="RefSeq" id="WP_187731820.1">
    <property type="nucleotide sequence ID" value="NZ_BMFN01000003.1"/>
</dbReference>
<dbReference type="PANTHER" id="PTHR42930">
    <property type="entry name" value="PHOSPHATE-SPECIFIC TRANSPORT SYSTEM ACCESSORY PROTEIN PHOU"/>
    <property type="match status" value="1"/>
</dbReference>
<dbReference type="PANTHER" id="PTHR42930:SF3">
    <property type="entry name" value="PHOSPHATE-SPECIFIC TRANSPORT SYSTEM ACCESSORY PROTEIN PHOU"/>
    <property type="match status" value="1"/>
</dbReference>
<keyword evidence="5 8" id="KW-0963">Cytoplasm</keyword>
<proteinExistence type="inferred from homology"/>
<sequence>MAHLALEIQQLKQEVHAMWGLVLEQLHRSQRALHTPDSALVKEVSRQEKRINAGELKIERHCESIIALHTPVAIDLRFVLAVLKINTSLERVGDAAKAMAQFVRRFVLKAEEKFDPHLLAISRLDEMCREATMLLEMVQGAFEQEDSQLARRMFREVKVLADNNVQAHSALAAYIQDHPEQVQQALQILLLVRKLDRIGDEAKNIAEEIIFYLEAQVLRHRSGKHRGQ</sequence>
<dbReference type="Pfam" id="PF01895">
    <property type="entry name" value="PhoU"/>
    <property type="match status" value="2"/>
</dbReference>
<dbReference type="SUPFAM" id="SSF109755">
    <property type="entry name" value="PhoU-like"/>
    <property type="match status" value="1"/>
</dbReference>
<evidence type="ECO:0000256" key="2">
    <source>
        <dbReference type="ARBA" id="ARBA00008107"/>
    </source>
</evidence>
<dbReference type="PIRSF" id="PIRSF003107">
    <property type="entry name" value="PhoU"/>
    <property type="match status" value="1"/>
</dbReference>
<evidence type="ECO:0000313" key="11">
    <source>
        <dbReference type="Proteomes" id="UP000516093"/>
    </source>
</evidence>
<dbReference type="KEGG" id="hqi:H9L05_16270"/>
<dbReference type="AlphaFoldDB" id="A0A7H0GTC2"/>
<name>A0A7H0GTC2_9BACT</name>
<feature type="domain" description="PhoU" evidence="9">
    <location>
        <begin position="18"/>
        <end position="102"/>
    </location>
</feature>
<dbReference type="GO" id="GO:0006817">
    <property type="term" value="P:phosphate ion transport"/>
    <property type="evidence" value="ECO:0007669"/>
    <property type="project" value="UniProtKB-KW"/>
</dbReference>
<dbReference type="GO" id="GO:0005737">
    <property type="term" value="C:cytoplasm"/>
    <property type="evidence" value="ECO:0007669"/>
    <property type="project" value="UniProtKB-SubCell"/>
</dbReference>
<keyword evidence="6 8" id="KW-0592">Phosphate transport</keyword>
<comment type="function">
    <text evidence="7 8">Plays a role in the regulation of phosphate uptake.</text>
</comment>
<evidence type="ECO:0000256" key="7">
    <source>
        <dbReference type="ARBA" id="ARBA00056181"/>
    </source>
</evidence>
<comment type="subcellular location">
    <subcellularLocation>
        <location evidence="1 8">Cytoplasm</location>
    </subcellularLocation>
</comment>
<evidence type="ECO:0000259" key="9">
    <source>
        <dbReference type="Pfam" id="PF01895"/>
    </source>
</evidence>
<protein>
    <recommendedName>
        <fullName evidence="8">Phosphate-specific transport system accessory protein PhoU</fullName>
    </recommendedName>
</protein>
<evidence type="ECO:0000256" key="6">
    <source>
        <dbReference type="ARBA" id="ARBA00022592"/>
    </source>
</evidence>
<evidence type="ECO:0000313" key="10">
    <source>
        <dbReference type="EMBL" id="QNP51538.1"/>
    </source>
</evidence>
<reference evidence="10 11" key="1">
    <citation type="submission" date="2020-08" db="EMBL/GenBank/DDBJ databases">
        <title>Genome sequence of Hymenobacter qilianensis JCM 19763T.</title>
        <authorList>
            <person name="Hyun D.-W."/>
            <person name="Bae J.-W."/>
        </authorList>
    </citation>
    <scope>NUCLEOTIDE SEQUENCE [LARGE SCALE GENOMIC DNA]</scope>
    <source>
        <strain evidence="10 11">JCM 19763</strain>
    </source>
</reference>
<evidence type="ECO:0000256" key="4">
    <source>
        <dbReference type="ARBA" id="ARBA00022448"/>
    </source>
</evidence>
<comment type="subunit">
    <text evidence="3 8">Homodimer.</text>
</comment>
<gene>
    <name evidence="10" type="primary">phoU</name>
    <name evidence="10" type="ORF">H9L05_16270</name>
</gene>
<dbReference type="GO" id="GO:0045936">
    <property type="term" value="P:negative regulation of phosphate metabolic process"/>
    <property type="evidence" value="ECO:0007669"/>
    <property type="project" value="InterPro"/>
</dbReference>
<dbReference type="InterPro" id="IPR028366">
    <property type="entry name" value="PhoU"/>
</dbReference>
<accession>A0A7H0GTC2</accession>